<dbReference type="InterPro" id="IPR013087">
    <property type="entry name" value="Znf_C2H2_type"/>
</dbReference>
<evidence type="ECO:0000256" key="5">
    <source>
        <dbReference type="SAM" id="MobiDB-lite"/>
    </source>
</evidence>
<dbReference type="Proteomes" id="UP000275078">
    <property type="component" value="Unassembled WGS sequence"/>
</dbReference>
<proteinExistence type="inferred from homology"/>
<dbReference type="Pfam" id="PF25095">
    <property type="entry name" value="C2H2-zf_KIN17"/>
    <property type="match status" value="1"/>
</dbReference>
<keyword evidence="3" id="KW-0863">Zinc-finger</keyword>
<dbReference type="GO" id="GO:0008270">
    <property type="term" value="F:zinc ion binding"/>
    <property type="evidence" value="ECO:0007669"/>
    <property type="project" value="UniProtKB-KW"/>
</dbReference>
<keyword evidence="4" id="KW-0862">Zinc</keyword>
<dbReference type="PANTHER" id="PTHR12805:SF0">
    <property type="entry name" value="DNA_RNA-BINDING PROTEIN KIN17"/>
    <property type="match status" value="1"/>
</dbReference>
<feature type="compositionally biased region" description="Basic and acidic residues" evidence="5">
    <location>
        <begin position="250"/>
        <end position="264"/>
    </location>
</feature>
<dbReference type="STRING" id="1160509.A0A3N4IF15"/>
<dbReference type="Gene3D" id="1.10.10.2030">
    <property type="entry name" value="DNA/RNA-binding protein Kin17, conserved domain"/>
    <property type="match status" value="1"/>
</dbReference>
<dbReference type="PROSITE" id="PS00028">
    <property type="entry name" value="ZINC_FINGER_C2H2_1"/>
    <property type="match status" value="1"/>
</dbReference>
<accession>A0A3N4IF15</accession>
<organism evidence="7 8">
    <name type="scientific">Ascobolus immersus RN42</name>
    <dbReference type="NCBI Taxonomy" id="1160509"/>
    <lineage>
        <taxon>Eukaryota</taxon>
        <taxon>Fungi</taxon>
        <taxon>Dikarya</taxon>
        <taxon>Ascomycota</taxon>
        <taxon>Pezizomycotina</taxon>
        <taxon>Pezizomycetes</taxon>
        <taxon>Pezizales</taxon>
        <taxon>Ascobolaceae</taxon>
        <taxon>Ascobolus</taxon>
    </lineage>
</organism>
<dbReference type="GO" id="GO:0006260">
    <property type="term" value="P:DNA replication"/>
    <property type="evidence" value="ECO:0007669"/>
    <property type="project" value="TreeGrafter"/>
</dbReference>
<dbReference type="InterPro" id="IPR036236">
    <property type="entry name" value="Znf_C2H2_sf"/>
</dbReference>
<evidence type="ECO:0000259" key="6">
    <source>
        <dbReference type="PROSITE" id="PS00028"/>
    </source>
</evidence>
<evidence type="ECO:0000256" key="2">
    <source>
        <dbReference type="ARBA" id="ARBA00022723"/>
    </source>
</evidence>
<sequence length="342" mass="39500">MPKAEVGSIKHLANKMKAKGLQRLRWYCQVCEKQCRDENGFKCHTQSESHVRQMMVVGENARKHINDYSNQFQHDFMQLLRTAHGEKKVHANHFYQEYISNKEHVHMNATRWVTLTEFVKHLGRTGRVRVEDSDKGFFISWIDDSPENLRRQDAIRKRERQDRGDESREQQAIEAQIERARKDLEEQGKLNAIIESEQQERTLHREEGEKIKISFGPKKTTPPTETTPEVKKEEDKESPKEVPTDGTPEVPKETPKETPKEEPAAPKPAPVKIGFGKPAAAKPKNVFAAAAKKSKDKKPAVAEPPKKKMSEVERVMLEDMERKRKKEHSFGFQGAPLKKQRL</sequence>
<feature type="region of interest" description="Disordered" evidence="5">
    <location>
        <begin position="152"/>
        <end position="171"/>
    </location>
</feature>
<dbReference type="OrthoDB" id="10266249at2759"/>
<evidence type="ECO:0000256" key="3">
    <source>
        <dbReference type="ARBA" id="ARBA00022771"/>
    </source>
</evidence>
<evidence type="ECO:0000256" key="1">
    <source>
        <dbReference type="ARBA" id="ARBA00008517"/>
    </source>
</evidence>
<dbReference type="Pfam" id="PF10357">
    <property type="entry name" value="WH_KIN17"/>
    <property type="match status" value="1"/>
</dbReference>
<keyword evidence="8" id="KW-1185">Reference proteome</keyword>
<dbReference type="PANTHER" id="PTHR12805">
    <property type="entry name" value="KIN17 KIN, ANTIGENIC DETERMINANT OF RECA PROTEIN HOMOLOG"/>
    <property type="match status" value="1"/>
</dbReference>
<comment type="similarity">
    <text evidence="1">Belongs to the KIN17 family.</text>
</comment>
<feature type="compositionally biased region" description="Basic and acidic residues" evidence="5">
    <location>
        <begin position="297"/>
        <end position="322"/>
    </location>
</feature>
<protein>
    <recommendedName>
        <fullName evidence="6">C2H2-type domain-containing protein</fullName>
    </recommendedName>
</protein>
<dbReference type="SUPFAM" id="SSF57667">
    <property type="entry name" value="beta-beta-alpha zinc fingers"/>
    <property type="match status" value="1"/>
</dbReference>
<evidence type="ECO:0000313" key="7">
    <source>
        <dbReference type="EMBL" id="RPA84379.1"/>
    </source>
</evidence>
<keyword evidence="2" id="KW-0479">Metal-binding</keyword>
<dbReference type="SMART" id="SM01253">
    <property type="entry name" value="Kin17_mid"/>
    <property type="match status" value="1"/>
</dbReference>
<evidence type="ECO:0000313" key="8">
    <source>
        <dbReference type="Proteomes" id="UP000275078"/>
    </source>
</evidence>
<dbReference type="FunFam" id="1.10.10.2030:FF:000001">
    <property type="entry name" value="DNA/RNA-binding protein KIN17, putative"/>
    <property type="match status" value="1"/>
</dbReference>
<dbReference type="InterPro" id="IPR019447">
    <property type="entry name" value="DNA/RNA-bd_Kin17_WH-like_dom"/>
</dbReference>
<dbReference type="AlphaFoldDB" id="A0A3N4IF15"/>
<feature type="compositionally biased region" description="Low complexity" evidence="5">
    <location>
        <begin position="217"/>
        <end position="227"/>
    </location>
</feature>
<dbReference type="InterPro" id="IPR037321">
    <property type="entry name" value="KIN17-like"/>
</dbReference>
<dbReference type="GO" id="GO:0006974">
    <property type="term" value="P:DNA damage response"/>
    <property type="evidence" value="ECO:0007669"/>
    <property type="project" value="TreeGrafter"/>
</dbReference>
<dbReference type="InterPro" id="IPR038254">
    <property type="entry name" value="KIN17_WH-like_sf"/>
</dbReference>
<dbReference type="GO" id="GO:0005634">
    <property type="term" value="C:nucleus"/>
    <property type="evidence" value="ECO:0007669"/>
    <property type="project" value="TreeGrafter"/>
</dbReference>
<name>A0A3N4IF15_ASCIM</name>
<dbReference type="GO" id="GO:0003690">
    <property type="term" value="F:double-stranded DNA binding"/>
    <property type="evidence" value="ECO:0007669"/>
    <property type="project" value="TreeGrafter"/>
</dbReference>
<dbReference type="EMBL" id="ML119659">
    <property type="protein sequence ID" value="RPA84379.1"/>
    <property type="molecule type" value="Genomic_DNA"/>
</dbReference>
<feature type="region of interest" description="Disordered" evidence="5">
    <location>
        <begin position="192"/>
        <end position="342"/>
    </location>
</feature>
<reference evidence="7 8" key="1">
    <citation type="journal article" date="2018" name="Nat. Ecol. Evol.">
        <title>Pezizomycetes genomes reveal the molecular basis of ectomycorrhizal truffle lifestyle.</title>
        <authorList>
            <person name="Murat C."/>
            <person name="Payen T."/>
            <person name="Noel B."/>
            <person name="Kuo A."/>
            <person name="Morin E."/>
            <person name="Chen J."/>
            <person name="Kohler A."/>
            <person name="Krizsan K."/>
            <person name="Balestrini R."/>
            <person name="Da Silva C."/>
            <person name="Montanini B."/>
            <person name="Hainaut M."/>
            <person name="Levati E."/>
            <person name="Barry K.W."/>
            <person name="Belfiori B."/>
            <person name="Cichocki N."/>
            <person name="Clum A."/>
            <person name="Dockter R.B."/>
            <person name="Fauchery L."/>
            <person name="Guy J."/>
            <person name="Iotti M."/>
            <person name="Le Tacon F."/>
            <person name="Lindquist E.A."/>
            <person name="Lipzen A."/>
            <person name="Malagnac F."/>
            <person name="Mello A."/>
            <person name="Molinier V."/>
            <person name="Miyauchi S."/>
            <person name="Poulain J."/>
            <person name="Riccioni C."/>
            <person name="Rubini A."/>
            <person name="Sitrit Y."/>
            <person name="Splivallo R."/>
            <person name="Traeger S."/>
            <person name="Wang M."/>
            <person name="Zifcakova L."/>
            <person name="Wipf D."/>
            <person name="Zambonelli A."/>
            <person name="Paolocci F."/>
            <person name="Nowrousian M."/>
            <person name="Ottonello S."/>
            <person name="Baldrian P."/>
            <person name="Spatafora J.W."/>
            <person name="Henrissat B."/>
            <person name="Nagy L.G."/>
            <person name="Aury J.M."/>
            <person name="Wincker P."/>
            <person name="Grigoriev I.V."/>
            <person name="Bonfante P."/>
            <person name="Martin F.M."/>
        </authorList>
    </citation>
    <scope>NUCLEOTIDE SEQUENCE [LARGE SCALE GENOMIC DNA]</scope>
    <source>
        <strain evidence="7 8">RN42</strain>
    </source>
</reference>
<feature type="compositionally biased region" description="Basic and acidic residues" evidence="5">
    <location>
        <begin position="228"/>
        <end position="243"/>
    </location>
</feature>
<feature type="domain" description="C2H2-type" evidence="6">
    <location>
        <begin position="28"/>
        <end position="50"/>
    </location>
</feature>
<evidence type="ECO:0000256" key="4">
    <source>
        <dbReference type="ARBA" id="ARBA00022833"/>
    </source>
</evidence>
<feature type="compositionally biased region" description="Low complexity" evidence="5">
    <location>
        <begin position="277"/>
        <end position="291"/>
    </location>
</feature>
<dbReference type="InterPro" id="IPR056767">
    <property type="entry name" value="C2H2-Znf_KIN17"/>
</dbReference>
<feature type="compositionally biased region" description="Basic and acidic residues" evidence="5">
    <location>
        <begin position="198"/>
        <end position="212"/>
    </location>
</feature>
<gene>
    <name evidence="7" type="ORF">BJ508DRAFT_412768</name>
</gene>